<feature type="domain" description="ABC3 transporter permease C-terminal" evidence="12">
    <location>
        <begin position="252"/>
        <end position="362"/>
    </location>
</feature>
<evidence type="ECO:0000256" key="10">
    <source>
        <dbReference type="ARBA" id="ARBA00024973"/>
    </source>
</evidence>
<dbReference type="InterPro" id="IPR003838">
    <property type="entry name" value="ABC3_permease_C"/>
</dbReference>
<keyword evidence="6" id="KW-1003">Cell membrane</keyword>
<feature type="transmembrane region" description="Helical" evidence="11">
    <location>
        <begin position="292"/>
        <end position="316"/>
    </location>
</feature>
<dbReference type="RefSeq" id="WP_188989453.1">
    <property type="nucleotide sequence ID" value="NZ_BMHP01000001.1"/>
</dbReference>
<dbReference type="InterPro" id="IPR051125">
    <property type="entry name" value="ABC-4/HrtB_transporter"/>
</dbReference>
<organism evidence="13 14">
    <name type="scientific">Paenibacillus nasutitermitis</name>
    <dbReference type="NCBI Taxonomy" id="1652958"/>
    <lineage>
        <taxon>Bacteria</taxon>
        <taxon>Bacillati</taxon>
        <taxon>Bacillota</taxon>
        <taxon>Bacilli</taxon>
        <taxon>Bacillales</taxon>
        <taxon>Paenibacillaceae</taxon>
        <taxon>Paenibacillus</taxon>
    </lineage>
</organism>
<evidence type="ECO:0000256" key="11">
    <source>
        <dbReference type="SAM" id="Phobius"/>
    </source>
</evidence>
<feature type="transmembrane region" description="Helical" evidence="11">
    <location>
        <begin position="250"/>
        <end position="272"/>
    </location>
</feature>
<evidence type="ECO:0000313" key="14">
    <source>
        <dbReference type="Proteomes" id="UP000612456"/>
    </source>
</evidence>
<comment type="subunit">
    <text evidence="3">The complex is composed of two ATP-binding proteins (HrtA), two transmembrane proteins (HrtB) and a solute-binding protein.</text>
</comment>
<comment type="caution">
    <text evidence="13">The sequence shown here is derived from an EMBL/GenBank/DDBJ whole genome shotgun (WGS) entry which is preliminary data.</text>
</comment>
<reference evidence="13" key="2">
    <citation type="submission" date="2020-09" db="EMBL/GenBank/DDBJ databases">
        <authorList>
            <person name="Sun Q."/>
            <person name="Zhou Y."/>
        </authorList>
    </citation>
    <scope>NUCLEOTIDE SEQUENCE</scope>
    <source>
        <strain evidence="13">CGMCC 1.15178</strain>
    </source>
</reference>
<dbReference type="AlphaFoldDB" id="A0A917DP98"/>
<keyword evidence="8 11" id="KW-1133">Transmembrane helix</keyword>
<evidence type="ECO:0000256" key="4">
    <source>
        <dbReference type="ARBA" id="ARBA00016962"/>
    </source>
</evidence>
<evidence type="ECO:0000259" key="12">
    <source>
        <dbReference type="Pfam" id="PF02687"/>
    </source>
</evidence>
<name>A0A917DP98_9BACL</name>
<keyword evidence="9 11" id="KW-0472">Membrane</keyword>
<dbReference type="PANTHER" id="PTHR43738:SF1">
    <property type="entry name" value="HEMIN TRANSPORT SYSTEM PERMEASE PROTEIN HRTB-RELATED"/>
    <property type="match status" value="1"/>
</dbReference>
<evidence type="ECO:0000256" key="1">
    <source>
        <dbReference type="ARBA" id="ARBA00004651"/>
    </source>
</evidence>
<comment type="subcellular location">
    <subcellularLocation>
        <location evidence="1">Cell membrane</location>
        <topology evidence="1">Multi-pass membrane protein</topology>
    </subcellularLocation>
</comment>
<evidence type="ECO:0000256" key="5">
    <source>
        <dbReference type="ARBA" id="ARBA00022448"/>
    </source>
</evidence>
<dbReference type="Pfam" id="PF02687">
    <property type="entry name" value="FtsX"/>
    <property type="match status" value="1"/>
</dbReference>
<keyword evidence="7 11" id="KW-0812">Transmembrane</keyword>
<accession>A0A917DP98</accession>
<dbReference type="PANTHER" id="PTHR43738">
    <property type="entry name" value="ABC TRANSPORTER, MEMBRANE PROTEIN"/>
    <property type="match status" value="1"/>
</dbReference>
<gene>
    <name evidence="13" type="ORF">GCM10010911_08750</name>
</gene>
<comment type="function">
    <text evidence="10">Part of the ABC transporter complex hrt involved in hemin import. Responsible for the translocation of the substrate across the membrane.</text>
</comment>
<feature type="transmembrane region" description="Helical" evidence="11">
    <location>
        <begin position="336"/>
        <end position="356"/>
    </location>
</feature>
<reference evidence="13" key="1">
    <citation type="journal article" date="2014" name="Int. J. Syst. Evol. Microbiol.">
        <title>Complete genome sequence of Corynebacterium casei LMG S-19264T (=DSM 44701T), isolated from a smear-ripened cheese.</title>
        <authorList>
            <consortium name="US DOE Joint Genome Institute (JGI-PGF)"/>
            <person name="Walter F."/>
            <person name="Albersmeier A."/>
            <person name="Kalinowski J."/>
            <person name="Ruckert C."/>
        </authorList>
    </citation>
    <scope>NUCLEOTIDE SEQUENCE</scope>
    <source>
        <strain evidence="13">CGMCC 1.15178</strain>
    </source>
</reference>
<evidence type="ECO:0000256" key="6">
    <source>
        <dbReference type="ARBA" id="ARBA00022475"/>
    </source>
</evidence>
<evidence type="ECO:0000256" key="2">
    <source>
        <dbReference type="ARBA" id="ARBA00008697"/>
    </source>
</evidence>
<keyword evidence="14" id="KW-1185">Reference proteome</keyword>
<dbReference type="EMBL" id="BMHP01000001">
    <property type="protein sequence ID" value="GGD53411.1"/>
    <property type="molecule type" value="Genomic_DNA"/>
</dbReference>
<evidence type="ECO:0000256" key="8">
    <source>
        <dbReference type="ARBA" id="ARBA00022989"/>
    </source>
</evidence>
<evidence type="ECO:0000256" key="9">
    <source>
        <dbReference type="ARBA" id="ARBA00023136"/>
    </source>
</evidence>
<evidence type="ECO:0000256" key="3">
    <source>
        <dbReference type="ARBA" id="ARBA00011131"/>
    </source>
</evidence>
<evidence type="ECO:0000313" key="13">
    <source>
        <dbReference type="EMBL" id="GGD53411.1"/>
    </source>
</evidence>
<dbReference type="GO" id="GO:0005886">
    <property type="term" value="C:plasma membrane"/>
    <property type="evidence" value="ECO:0007669"/>
    <property type="project" value="UniProtKB-SubCell"/>
</dbReference>
<comment type="similarity">
    <text evidence="2">Belongs to the ABC-4 integral membrane protein family. HrtB subfamily.</text>
</comment>
<evidence type="ECO:0000256" key="7">
    <source>
        <dbReference type="ARBA" id="ARBA00022692"/>
    </source>
</evidence>
<proteinExistence type="inferred from homology"/>
<sequence length="372" mass="40570">MYLALREMRFAKTRYMLIITIMLLVSFLVLFVTGLARGLAYANASTVKNMAADHFVVQKDADRRFTRSLLSEDHLNNVRSVVGEANAAPLNLRMTSITEKGESVKTDVTLFAVDMEGWLAPETVKGKEISNTSDGQILVDRKLEDSGVRIGTVLEDTMTGSQWTVSGFVNNESFSHTPSLFMNEQDWLKLQKLATVNGKDPGANTYNAIAVKTDKGQVDLLKDKLPDAEVISKSEAVSAVPGYKEEQGSLLMMIVFLFVISAMVLAVFFYVITIQKTSQFGILKAIGARTGYLARSVMGQVLLLSIGSLAISLLLIRVVYAVLPASMPFQLDSSTLILTCTLFIAMSLIGSLLSVFKIARTDALDAIGRTAG</sequence>
<dbReference type="Proteomes" id="UP000612456">
    <property type="component" value="Unassembled WGS sequence"/>
</dbReference>
<protein>
    <recommendedName>
        <fullName evidence="4">Putative hemin transport system permease protein HrtB</fullName>
    </recommendedName>
</protein>
<keyword evidence="5" id="KW-0813">Transport</keyword>